<dbReference type="RefSeq" id="WP_202657545.1">
    <property type="nucleotide sequence ID" value="NZ_JAESVP010000001.1"/>
</dbReference>
<dbReference type="CDD" id="cd07178">
    <property type="entry name" value="terB_like_YebE"/>
    <property type="match status" value="1"/>
</dbReference>
<gene>
    <name evidence="1" type="ORF">JI744_01360</name>
</gene>
<dbReference type="InterPro" id="IPR007486">
    <property type="entry name" value="YebE"/>
</dbReference>
<evidence type="ECO:0000313" key="1">
    <source>
        <dbReference type="EMBL" id="MBL4926741.1"/>
    </source>
</evidence>
<dbReference type="SUPFAM" id="SSF158682">
    <property type="entry name" value="TerB-like"/>
    <property type="match status" value="1"/>
</dbReference>
<dbReference type="AlphaFoldDB" id="A0A8J7MMZ8"/>
<evidence type="ECO:0000313" key="2">
    <source>
        <dbReference type="Proteomes" id="UP000619033"/>
    </source>
</evidence>
<reference evidence="1" key="1">
    <citation type="submission" date="2021-01" db="EMBL/GenBank/DDBJ databases">
        <title>Genome seq and assembly of Tabrizicola sp. KVB23.</title>
        <authorList>
            <person name="Chhetri G."/>
        </authorList>
    </citation>
    <scope>NUCLEOTIDE SEQUENCE</scope>
    <source>
        <strain evidence="1">KVB23</strain>
    </source>
</reference>
<dbReference type="EMBL" id="JAESVP010000001">
    <property type="protein sequence ID" value="MBL4926741.1"/>
    <property type="molecule type" value="Genomic_DNA"/>
</dbReference>
<dbReference type="InterPro" id="IPR029024">
    <property type="entry name" value="TerB-like"/>
</dbReference>
<organism evidence="1 2">
    <name type="scientific">Fuscibacter oryzae</name>
    <dbReference type="NCBI Taxonomy" id="2803939"/>
    <lineage>
        <taxon>Bacteria</taxon>
        <taxon>Pseudomonadati</taxon>
        <taxon>Pseudomonadota</taxon>
        <taxon>Alphaproteobacteria</taxon>
        <taxon>Rhodobacterales</taxon>
        <taxon>Paracoccaceae</taxon>
        <taxon>Fuscibacter</taxon>
    </lineage>
</organism>
<accession>A0A8J7MMZ8</accession>
<protein>
    <submittedName>
        <fullName evidence="1">Tellurite resistance TerB family protein</fullName>
    </submittedName>
</protein>
<proteinExistence type="predicted"/>
<name>A0A8J7MMZ8_9RHOB</name>
<sequence length="232" mass="23490">MASFLDSLIGGVKDLTSGQGANDMLGKAKATWNNQSGATKGAIAGGLLAAILTGGGRRMIGTGVKVGGAALIGSLAYKAYEDWKAGKDAQAQETQADPVELPPPAPNFMPQDQEAADALSHRLLKAMIAAANADGQITADEQARITGGLSHLGLGGDAQALIADELAAPLEIGDVVKLATTEEEATEVYAASVMAVDPEGAVEKGYLALLAARLRLDPGLVSHIHAKAGALA</sequence>
<comment type="caution">
    <text evidence="1">The sequence shown here is derived from an EMBL/GenBank/DDBJ whole genome shotgun (WGS) entry which is preliminary data.</text>
</comment>
<keyword evidence="2" id="KW-1185">Reference proteome</keyword>
<dbReference type="Proteomes" id="UP000619033">
    <property type="component" value="Unassembled WGS sequence"/>
</dbReference>
<dbReference type="Pfam" id="PF04391">
    <property type="entry name" value="DUF533"/>
    <property type="match status" value="1"/>
</dbReference>